<feature type="coiled-coil region" evidence="3">
    <location>
        <begin position="101"/>
        <end position="128"/>
    </location>
</feature>
<dbReference type="PRINTS" id="PR00503">
    <property type="entry name" value="BROMODOMAIN"/>
</dbReference>
<evidence type="ECO:0000313" key="6">
    <source>
        <dbReference type="Proteomes" id="UP000000759"/>
    </source>
</evidence>
<evidence type="ECO:0000256" key="1">
    <source>
        <dbReference type="ARBA" id="ARBA00023117"/>
    </source>
</evidence>
<protein>
    <recommendedName>
        <fullName evidence="4">Bromo domain-containing protein</fullName>
    </recommendedName>
</protein>
<dbReference type="SUPFAM" id="SSF47370">
    <property type="entry name" value="Bromodomain"/>
    <property type="match status" value="1"/>
</dbReference>
<dbReference type="PROSITE" id="PS50014">
    <property type="entry name" value="BROMODOMAIN_2"/>
    <property type="match status" value="1"/>
</dbReference>
<dbReference type="InterPro" id="IPR050935">
    <property type="entry name" value="Bromo_chromatin_reader"/>
</dbReference>
<dbReference type="PANTHER" id="PTHR22880">
    <property type="entry name" value="FALZ-RELATED BROMODOMAIN-CONTAINING PROTEINS"/>
    <property type="match status" value="1"/>
</dbReference>
<dbReference type="Gene3D" id="1.20.920.10">
    <property type="entry name" value="Bromodomain-like"/>
    <property type="match status" value="1"/>
</dbReference>
<name>B7G9M4_PHATC</name>
<sequence>MTPTGDEAEVLRRLAKTINGFLSRPDSGPFQEPVDWRGLELWDYPEIVPNMMDLGTVKRKLDREQYETAYACASDVRLVWNNCMAYNAEGSDFWLLAKAYSKRFEDRYRKLKAEFKIVEEETEEEDQE</sequence>
<feature type="non-terminal residue" evidence="5">
    <location>
        <position position="128"/>
    </location>
</feature>
<dbReference type="GO" id="GO:0006338">
    <property type="term" value="P:chromatin remodeling"/>
    <property type="evidence" value="ECO:0007669"/>
    <property type="project" value="TreeGrafter"/>
</dbReference>
<dbReference type="GO" id="GO:0005634">
    <property type="term" value="C:nucleus"/>
    <property type="evidence" value="ECO:0007669"/>
    <property type="project" value="TreeGrafter"/>
</dbReference>
<dbReference type="GO" id="GO:0000785">
    <property type="term" value="C:chromatin"/>
    <property type="evidence" value="ECO:0007669"/>
    <property type="project" value="TreeGrafter"/>
</dbReference>
<dbReference type="GO" id="GO:0006355">
    <property type="term" value="P:regulation of DNA-templated transcription"/>
    <property type="evidence" value="ECO:0007669"/>
    <property type="project" value="TreeGrafter"/>
</dbReference>
<dbReference type="InterPro" id="IPR001487">
    <property type="entry name" value="Bromodomain"/>
</dbReference>
<dbReference type="eggNOG" id="KOG1474">
    <property type="taxonomic scope" value="Eukaryota"/>
</dbReference>
<evidence type="ECO:0000256" key="2">
    <source>
        <dbReference type="PROSITE-ProRule" id="PRU00035"/>
    </source>
</evidence>
<dbReference type="SMART" id="SM00297">
    <property type="entry name" value="BROMO"/>
    <property type="match status" value="1"/>
</dbReference>
<dbReference type="RefSeq" id="XP_002183918.1">
    <property type="nucleotide sequence ID" value="XM_002183882.1"/>
</dbReference>
<dbReference type="AlphaFoldDB" id="B7G9M4"/>
<dbReference type="InParanoid" id="B7G9M4"/>
<dbReference type="Pfam" id="PF00439">
    <property type="entry name" value="Bromodomain"/>
    <property type="match status" value="1"/>
</dbReference>
<keyword evidence="3" id="KW-0175">Coiled coil</keyword>
<dbReference type="HOGENOM" id="CLU_072710_0_0_1"/>
<evidence type="ECO:0000259" key="4">
    <source>
        <dbReference type="PROSITE" id="PS50014"/>
    </source>
</evidence>
<proteinExistence type="predicted"/>
<dbReference type="Proteomes" id="UP000000759">
    <property type="component" value="Chromosome 21"/>
</dbReference>
<dbReference type="PaxDb" id="2850-Phatr30140"/>
<keyword evidence="1 2" id="KW-0103">Bromodomain</keyword>
<organism evidence="5 6">
    <name type="scientific">Phaeodactylum tricornutum (strain CCAP 1055/1)</name>
    <dbReference type="NCBI Taxonomy" id="556484"/>
    <lineage>
        <taxon>Eukaryota</taxon>
        <taxon>Sar</taxon>
        <taxon>Stramenopiles</taxon>
        <taxon>Ochrophyta</taxon>
        <taxon>Bacillariophyta</taxon>
        <taxon>Bacillariophyceae</taxon>
        <taxon>Bacillariophycidae</taxon>
        <taxon>Naviculales</taxon>
        <taxon>Phaeodactylaceae</taxon>
        <taxon>Phaeodactylum</taxon>
    </lineage>
</organism>
<evidence type="ECO:0000313" key="5">
    <source>
        <dbReference type="EMBL" id="EEC44587.1"/>
    </source>
</evidence>
<dbReference type="EMBL" id="CM000623">
    <property type="protein sequence ID" value="EEC44587.1"/>
    <property type="molecule type" value="Genomic_DNA"/>
</dbReference>
<reference evidence="5 6" key="1">
    <citation type="journal article" date="2008" name="Nature">
        <title>The Phaeodactylum genome reveals the evolutionary history of diatom genomes.</title>
        <authorList>
            <person name="Bowler C."/>
            <person name="Allen A.E."/>
            <person name="Badger J.H."/>
            <person name="Grimwood J."/>
            <person name="Jabbari K."/>
            <person name="Kuo A."/>
            <person name="Maheswari U."/>
            <person name="Martens C."/>
            <person name="Maumus F."/>
            <person name="Otillar R.P."/>
            <person name="Rayko E."/>
            <person name="Salamov A."/>
            <person name="Vandepoele K."/>
            <person name="Beszteri B."/>
            <person name="Gruber A."/>
            <person name="Heijde M."/>
            <person name="Katinka M."/>
            <person name="Mock T."/>
            <person name="Valentin K."/>
            <person name="Verret F."/>
            <person name="Berges J.A."/>
            <person name="Brownlee C."/>
            <person name="Cadoret J.P."/>
            <person name="Chiovitti A."/>
            <person name="Choi C.J."/>
            <person name="Coesel S."/>
            <person name="De Martino A."/>
            <person name="Detter J.C."/>
            <person name="Durkin C."/>
            <person name="Falciatore A."/>
            <person name="Fournet J."/>
            <person name="Haruta M."/>
            <person name="Huysman M.J."/>
            <person name="Jenkins B.D."/>
            <person name="Jiroutova K."/>
            <person name="Jorgensen R.E."/>
            <person name="Joubert Y."/>
            <person name="Kaplan A."/>
            <person name="Kroger N."/>
            <person name="Kroth P.G."/>
            <person name="La Roche J."/>
            <person name="Lindquist E."/>
            <person name="Lommer M."/>
            <person name="Martin-Jezequel V."/>
            <person name="Lopez P.J."/>
            <person name="Lucas S."/>
            <person name="Mangogna M."/>
            <person name="McGinnis K."/>
            <person name="Medlin L.K."/>
            <person name="Montsant A."/>
            <person name="Oudot-Le Secq M.P."/>
            <person name="Napoli C."/>
            <person name="Obornik M."/>
            <person name="Parker M.S."/>
            <person name="Petit J.L."/>
            <person name="Porcel B.M."/>
            <person name="Poulsen N."/>
            <person name="Robison M."/>
            <person name="Rychlewski L."/>
            <person name="Rynearson T.A."/>
            <person name="Schmutz J."/>
            <person name="Shapiro H."/>
            <person name="Siaut M."/>
            <person name="Stanley M."/>
            <person name="Sussman M.R."/>
            <person name="Taylor A.R."/>
            <person name="Vardi A."/>
            <person name="von Dassow P."/>
            <person name="Vyverman W."/>
            <person name="Willis A."/>
            <person name="Wyrwicz L.S."/>
            <person name="Rokhsar D.S."/>
            <person name="Weissenbach J."/>
            <person name="Armbrust E.V."/>
            <person name="Green B.R."/>
            <person name="Van de Peer Y."/>
            <person name="Grigoriev I.V."/>
        </authorList>
    </citation>
    <scope>NUCLEOTIDE SEQUENCE [LARGE SCALE GENOMIC DNA]</scope>
    <source>
        <strain evidence="5 6">CCAP 1055/1</strain>
    </source>
</reference>
<keyword evidence="6" id="KW-1185">Reference proteome</keyword>
<dbReference type="OrthoDB" id="21449at2759"/>
<dbReference type="PANTHER" id="PTHR22880:SF225">
    <property type="entry name" value="BROMODOMAIN-CONTAINING PROTEIN BET-1-RELATED"/>
    <property type="match status" value="1"/>
</dbReference>
<evidence type="ECO:0000256" key="3">
    <source>
        <dbReference type="SAM" id="Coils"/>
    </source>
</evidence>
<dbReference type="KEGG" id="pti:PHATRDRAFT_30140"/>
<accession>B7G9M4</accession>
<dbReference type="STRING" id="556484.B7G9M4"/>
<reference evidence="6" key="2">
    <citation type="submission" date="2008-08" db="EMBL/GenBank/DDBJ databases">
        <authorList>
            <consortium name="Diatom Consortium"/>
            <person name="Grigoriev I."/>
            <person name="Grimwood J."/>
            <person name="Kuo A."/>
            <person name="Otillar R.P."/>
            <person name="Salamov A."/>
            <person name="Detter J.C."/>
            <person name="Lindquist E."/>
            <person name="Shapiro H."/>
            <person name="Lucas S."/>
            <person name="Glavina del Rio T."/>
            <person name="Pitluck S."/>
            <person name="Rokhsar D."/>
            <person name="Bowler C."/>
        </authorList>
    </citation>
    <scope>GENOME REANNOTATION</scope>
    <source>
        <strain evidence="6">CCAP 1055/1</strain>
    </source>
</reference>
<gene>
    <name evidence="5" type="ORF">PHATRDRAFT_30140</name>
</gene>
<dbReference type="InterPro" id="IPR036427">
    <property type="entry name" value="Bromodomain-like_sf"/>
</dbReference>
<dbReference type="GeneID" id="7195645"/>
<feature type="domain" description="Bromo" evidence="4">
    <location>
        <begin position="22"/>
        <end position="94"/>
    </location>
</feature>